<dbReference type="PANTHER" id="PTHR30007">
    <property type="entry name" value="PHP DOMAIN PROTEIN"/>
    <property type="match status" value="1"/>
</dbReference>
<dbReference type="Proteomes" id="UP000199398">
    <property type="component" value="Unassembled WGS sequence"/>
</dbReference>
<reference evidence="2 4" key="1">
    <citation type="submission" date="2016-10" db="EMBL/GenBank/DDBJ databases">
        <authorList>
            <person name="de Groot N.N."/>
        </authorList>
    </citation>
    <scope>NUCLEOTIDE SEQUENCE [LARGE SCALE GENOMIC DNA]</scope>
    <source>
        <strain evidence="2 4">CPCC 201259</strain>
    </source>
</reference>
<dbReference type="Pfam" id="PF13586">
    <property type="entry name" value="DDE_Tnp_1_2"/>
    <property type="match status" value="1"/>
</dbReference>
<dbReference type="InterPro" id="IPR025668">
    <property type="entry name" value="Tnp_DDE_dom"/>
</dbReference>
<dbReference type="PANTHER" id="PTHR30007:SF0">
    <property type="entry name" value="TRANSPOSASE"/>
    <property type="match status" value="1"/>
</dbReference>
<evidence type="ECO:0000313" key="3">
    <source>
        <dbReference type="EMBL" id="SFO61049.1"/>
    </source>
</evidence>
<dbReference type="EMBL" id="FOUP01000019">
    <property type="protein sequence ID" value="SFO61049.1"/>
    <property type="molecule type" value="Genomic_DNA"/>
</dbReference>
<dbReference type="EMBL" id="FOUP01000011">
    <property type="protein sequence ID" value="SFO26387.1"/>
    <property type="molecule type" value="Genomic_DNA"/>
</dbReference>
<proteinExistence type="predicted"/>
<accession>A0A1I5FRK1</accession>
<protein>
    <submittedName>
        <fullName evidence="2">Transposase DDE domain-containing protein</fullName>
    </submittedName>
</protein>
<gene>
    <name evidence="2" type="ORF">SAMN05421805_111202</name>
    <name evidence="3" type="ORF">SAMN05421805_1191</name>
</gene>
<feature type="domain" description="Transposase DDE" evidence="1">
    <location>
        <begin position="12"/>
        <end position="91"/>
    </location>
</feature>
<organism evidence="2 4">
    <name type="scientific">Saccharopolyspora antimicrobica</name>
    <dbReference type="NCBI Taxonomy" id="455193"/>
    <lineage>
        <taxon>Bacteria</taxon>
        <taxon>Bacillati</taxon>
        <taxon>Actinomycetota</taxon>
        <taxon>Actinomycetes</taxon>
        <taxon>Pseudonocardiales</taxon>
        <taxon>Pseudonocardiaceae</taxon>
        <taxon>Saccharopolyspora</taxon>
    </lineage>
</organism>
<evidence type="ECO:0000259" key="1">
    <source>
        <dbReference type="Pfam" id="PF13586"/>
    </source>
</evidence>
<dbReference type="AlphaFoldDB" id="A0A1I5FRK1"/>
<evidence type="ECO:0000313" key="4">
    <source>
        <dbReference type="Proteomes" id="UP000199398"/>
    </source>
</evidence>
<evidence type="ECO:0000313" key="2">
    <source>
        <dbReference type="EMBL" id="SFO26387.1"/>
    </source>
</evidence>
<feature type="non-terminal residue" evidence="2">
    <location>
        <position position="1"/>
    </location>
</feature>
<sequence>LHGAASRGLTHVWADQGYEGPLTEHANNVLGLTVNIVYRHPGQKGFQVLPRRWVVERTLAWISRRRRCARDYERLPEHHATIVCWAAIIHMTRRLARLPHTTQQDPKQPL</sequence>
<name>A0A1I5FRK1_9PSEU</name>